<organism evidence="2 3">
    <name type="scientific">Cercophora scortea</name>
    <dbReference type="NCBI Taxonomy" id="314031"/>
    <lineage>
        <taxon>Eukaryota</taxon>
        <taxon>Fungi</taxon>
        <taxon>Dikarya</taxon>
        <taxon>Ascomycota</taxon>
        <taxon>Pezizomycotina</taxon>
        <taxon>Sordariomycetes</taxon>
        <taxon>Sordariomycetidae</taxon>
        <taxon>Sordariales</taxon>
        <taxon>Lasiosphaeriaceae</taxon>
        <taxon>Cercophora</taxon>
    </lineage>
</organism>
<feature type="region of interest" description="Disordered" evidence="1">
    <location>
        <begin position="14"/>
        <end position="226"/>
    </location>
</feature>
<feature type="compositionally biased region" description="Acidic residues" evidence="1">
    <location>
        <begin position="253"/>
        <end position="262"/>
    </location>
</feature>
<feature type="compositionally biased region" description="Low complexity" evidence="1">
    <location>
        <begin position="21"/>
        <end position="33"/>
    </location>
</feature>
<feature type="compositionally biased region" description="Polar residues" evidence="1">
    <location>
        <begin position="208"/>
        <end position="224"/>
    </location>
</feature>
<feature type="compositionally biased region" description="Pro residues" evidence="1">
    <location>
        <begin position="67"/>
        <end position="77"/>
    </location>
</feature>
<feature type="region of interest" description="Disordered" evidence="1">
    <location>
        <begin position="253"/>
        <end position="277"/>
    </location>
</feature>
<gene>
    <name evidence="2" type="ORF">B0T19DRAFT_427558</name>
</gene>
<accession>A0AAE0IFD6</accession>
<proteinExistence type="predicted"/>
<dbReference type="AlphaFoldDB" id="A0AAE0IFD6"/>
<protein>
    <submittedName>
        <fullName evidence="2">Uncharacterized protein</fullName>
    </submittedName>
</protein>
<evidence type="ECO:0000313" key="3">
    <source>
        <dbReference type="Proteomes" id="UP001286456"/>
    </source>
</evidence>
<evidence type="ECO:0000313" key="2">
    <source>
        <dbReference type="EMBL" id="KAK3324037.1"/>
    </source>
</evidence>
<feature type="compositionally biased region" description="Low complexity" evidence="1">
    <location>
        <begin position="56"/>
        <end position="66"/>
    </location>
</feature>
<sequence>MEAWLPGGFEQASMSSIGQDAAAAAAEAGPEPARILSDIITPDSRPPMPPPPAHPQPNTSAIASPSAPAPAPAPAPAYTPSQSSPMNAKNRPSSSKSSKYANDIERRNAIREALKRRWASGSMNHVHQKRLETIRRRKEGLVGEESSPVPVAGAKPGAKSRSSYAPTSSGFESHHGHHRKTSLDPGQLARLFSDNKNTTHDSLGFNARNPNQATHDPSSSTSASEADMLEDMQQDWDADADAQAEPDLDFVMEDMGDDDGDWEGSAPSEASADRGQYTGDFEGEDRAAREGGVTAIEMAAPGRPYRVWRGTGTYGALIPEGYELSDAIPGCPWVCPVRTRRKVFRLINNLGAHFTVSGPGSTLCLLCSHCCC</sequence>
<feature type="compositionally biased region" description="Basic and acidic residues" evidence="1">
    <location>
        <begin position="102"/>
        <end position="115"/>
    </location>
</feature>
<reference evidence="2" key="2">
    <citation type="submission" date="2023-06" db="EMBL/GenBank/DDBJ databases">
        <authorList>
            <consortium name="Lawrence Berkeley National Laboratory"/>
            <person name="Haridas S."/>
            <person name="Hensen N."/>
            <person name="Bonometti L."/>
            <person name="Westerberg I."/>
            <person name="Brannstrom I.O."/>
            <person name="Guillou S."/>
            <person name="Cros-Aarteil S."/>
            <person name="Calhoun S."/>
            <person name="Kuo A."/>
            <person name="Mondo S."/>
            <person name="Pangilinan J."/>
            <person name="Riley R."/>
            <person name="Labutti K."/>
            <person name="Andreopoulos B."/>
            <person name="Lipzen A."/>
            <person name="Chen C."/>
            <person name="Yanf M."/>
            <person name="Daum C."/>
            <person name="Ng V."/>
            <person name="Clum A."/>
            <person name="Steindorff A."/>
            <person name="Ohm R."/>
            <person name="Martin F."/>
            <person name="Silar P."/>
            <person name="Natvig D."/>
            <person name="Lalanne C."/>
            <person name="Gautier V."/>
            <person name="Ament-Velasquez S.L."/>
            <person name="Kruys A."/>
            <person name="Hutchinson M.I."/>
            <person name="Powell A.J."/>
            <person name="Barry K."/>
            <person name="Miller A.N."/>
            <person name="Grigoriev I.V."/>
            <person name="Debuchy R."/>
            <person name="Gladieux P."/>
            <person name="Thoren M.H."/>
            <person name="Johannesson H."/>
        </authorList>
    </citation>
    <scope>NUCLEOTIDE SEQUENCE</scope>
    <source>
        <strain evidence="2">SMH4131-1</strain>
    </source>
</reference>
<dbReference type="EMBL" id="JAUEPO010000004">
    <property type="protein sequence ID" value="KAK3324037.1"/>
    <property type="molecule type" value="Genomic_DNA"/>
</dbReference>
<feature type="compositionally biased region" description="Polar residues" evidence="1">
    <location>
        <begin position="160"/>
        <end position="171"/>
    </location>
</feature>
<dbReference type="Proteomes" id="UP001286456">
    <property type="component" value="Unassembled WGS sequence"/>
</dbReference>
<comment type="caution">
    <text evidence="2">The sequence shown here is derived from an EMBL/GenBank/DDBJ whole genome shotgun (WGS) entry which is preliminary data.</text>
</comment>
<name>A0AAE0IFD6_9PEZI</name>
<evidence type="ECO:0000256" key="1">
    <source>
        <dbReference type="SAM" id="MobiDB-lite"/>
    </source>
</evidence>
<feature type="compositionally biased region" description="Polar residues" evidence="1">
    <location>
        <begin position="86"/>
        <end position="100"/>
    </location>
</feature>
<keyword evidence="3" id="KW-1185">Reference proteome</keyword>
<reference evidence="2" key="1">
    <citation type="journal article" date="2023" name="Mol. Phylogenet. Evol.">
        <title>Genome-scale phylogeny and comparative genomics of the fungal order Sordariales.</title>
        <authorList>
            <person name="Hensen N."/>
            <person name="Bonometti L."/>
            <person name="Westerberg I."/>
            <person name="Brannstrom I.O."/>
            <person name="Guillou S."/>
            <person name="Cros-Aarteil S."/>
            <person name="Calhoun S."/>
            <person name="Haridas S."/>
            <person name="Kuo A."/>
            <person name="Mondo S."/>
            <person name="Pangilinan J."/>
            <person name="Riley R."/>
            <person name="LaButti K."/>
            <person name="Andreopoulos B."/>
            <person name="Lipzen A."/>
            <person name="Chen C."/>
            <person name="Yan M."/>
            <person name="Daum C."/>
            <person name="Ng V."/>
            <person name="Clum A."/>
            <person name="Steindorff A."/>
            <person name="Ohm R.A."/>
            <person name="Martin F."/>
            <person name="Silar P."/>
            <person name="Natvig D.O."/>
            <person name="Lalanne C."/>
            <person name="Gautier V."/>
            <person name="Ament-Velasquez S.L."/>
            <person name="Kruys A."/>
            <person name="Hutchinson M.I."/>
            <person name="Powell A.J."/>
            <person name="Barry K."/>
            <person name="Miller A.N."/>
            <person name="Grigoriev I.V."/>
            <person name="Debuchy R."/>
            <person name="Gladieux P."/>
            <person name="Hiltunen Thoren M."/>
            <person name="Johannesson H."/>
        </authorList>
    </citation>
    <scope>NUCLEOTIDE SEQUENCE</scope>
    <source>
        <strain evidence="2">SMH4131-1</strain>
    </source>
</reference>
<feature type="compositionally biased region" description="Pro residues" evidence="1">
    <location>
        <begin position="44"/>
        <end position="55"/>
    </location>
</feature>